<dbReference type="OrthoDB" id="3471498at2"/>
<dbReference type="AlphaFoldDB" id="A0A4Q7XH92"/>
<dbReference type="InterPro" id="IPR024072">
    <property type="entry name" value="DHFR-like_dom_sf"/>
</dbReference>
<dbReference type="GO" id="GO:0008703">
    <property type="term" value="F:5-amino-6-(5-phosphoribosylamino)uracil reductase activity"/>
    <property type="evidence" value="ECO:0007669"/>
    <property type="project" value="InterPro"/>
</dbReference>
<dbReference type="RefSeq" id="WP_130439020.1">
    <property type="nucleotide sequence ID" value="NZ_SHKR01000003.1"/>
</dbReference>
<evidence type="ECO:0000259" key="1">
    <source>
        <dbReference type="Pfam" id="PF01872"/>
    </source>
</evidence>
<dbReference type="Gene3D" id="3.40.430.10">
    <property type="entry name" value="Dihydrofolate Reductase, subunit A"/>
    <property type="match status" value="1"/>
</dbReference>
<keyword evidence="3" id="KW-1185">Reference proteome</keyword>
<dbReference type="Pfam" id="PF01872">
    <property type="entry name" value="RibD_C"/>
    <property type="match status" value="1"/>
</dbReference>
<organism evidence="2 3">
    <name type="scientific">Kribbella rubisoli</name>
    <dbReference type="NCBI Taxonomy" id="3075929"/>
    <lineage>
        <taxon>Bacteria</taxon>
        <taxon>Bacillati</taxon>
        <taxon>Actinomycetota</taxon>
        <taxon>Actinomycetes</taxon>
        <taxon>Propionibacteriales</taxon>
        <taxon>Kribbellaceae</taxon>
        <taxon>Kribbella</taxon>
    </lineage>
</organism>
<sequence length="179" mass="20240">MRKLIETTFVTLNGVIDEPQRWSPPYWDDEHAAYSQGLMEGVDAQVLGRVTYEGFADAWMQRGGDPFTDHFNAMPKYVATRTLTEWKWNAQPLEGDAAEAVRRLKEEDGGNLIKYGTGSFSKTLLENRLVDEYHFWIFPVVADGVNMFRGDNVDLTHLELLGTTTFKSGIVVHKLGPKA</sequence>
<comment type="caution">
    <text evidence="2">The sequence shown here is derived from an EMBL/GenBank/DDBJ whole genome shotgun (WGS) entry which is preliminary data.</text>
</comment>
<proteinExistence type="predicted"/>
<dbReference type="Proteomes" id="UP000292027">
    <property type="component" value="Unassembled WGS sequence"/>
</dbReference>
<accession>A0A4Q7XH92</accession>
<gene>
    <name evidence="2" type="ORF">EV645_0353</name>
</gene>
<dbReference type="EMBL" id="SHKR01000003">
    <property type="protein sequence ID" value="RZU22273.1"/>
    <property type="molecule type" value="Genomic_DNA"/>
</dbReference>
<dbReference type="SUPFAM" id="SSF53597">
    <property type="entry name" value="Dihydrofolate reductase-like"/>
    <property type="match status" value="1"/>
</dbReference>
<evidence type="ECO:0000313" key="3">
    <source>
        <dbReference type="Proteomes" id="UP000292027"/>
    </source>
</evidence>
<dbReference type="InterPro" id="IPR002734">
    <property type="entry name" value="RibDG_C"/>
</dbReference>
<protein>
    <submittedName>
        <fullName evidence="2">Dihydrofolate reductase</fullName>
    </submittedName>
</protein>
<evidence type="ECO:0000313" key="2">
    <source>
        <dbReference type="EMBL" id="RZU22273.1"/>
    </source>
</evidence>
<dbReference type="GO" id="GO:0009231">
    <property type="term" value="P:riboflavin biosynthetic process"/>
    <property type="evidence" value="ECO:0007669"/>
    <property type="project" value="InterPro"/>
</dbReference>
<reference evidence="2 3" key="1">
    <citation type="journal article" date="2015" name="Stand. Genomic Sci.">
        <title>Genomic Encyclopedia of Bacterial and Archaeal Type Strains, Phase III: the genomes of soil and plant-associated and newly described type strains.</title>
        <authorList>
            <person name="Whitman W.B."/>
            <person name="Woyke T."/>
            <person name="Klenk H.P."/>
            <person name="Zhou Y."/>
            <person name="Lilburn T.G."/>
            <person name="Beck B.J."/>
            <person name="De Vos P."/>
            <person name="Vandamme P."/>
            <person name="Eisen J.A."/>
            <person name="Garrity G."/>
            <person name="Hugenholtz P."/>
            <person name="Kyrpides N.C."/>
        </authorList>
    </citation>
    <scope>NUCLEOTIDE SEQUENCE [LARGE SCALE GENOMIC DNA]</scope>
    <source>
        <strain evidence="2 3">VKM Ac-2540</strain>
    </source>
</reference>
<name>A0A4Q7XH92_9ACTN</name>
<feature type="domain" description="Bacterial bifunctional deaminase-reductase C-terminal" evidence="1">
    <location>
        <begin position="3"/>
        <end position="172"/>
    </location>
</feature>